<reference evidence="3 4" key="1">
    <citation type="submission" date="2018-02" db="EMBL/GenBank/DDBJ databases">
        <title>Comparative genomes isolates from brazilian mangrove.</title>
        <authorList>
            <person name="Araujo J.E."/>
            <person name="Taketani R.G."/>
            <person name="Silva M.C.P."/>
            <person name="Loureco M.V."/>
            <person name="Andreote F.D."/>
        </authorList>
    </citation>
    <scope>NUCLEOTIDE SEQUENCE [LARGE SCALE GENOMIC DNA]</scope>
    <source>
        <strain evidence="3 4">Nap-Phe MGV</strain>
    </source>
</reference>
<dbReference type="InterPro" id="IPR001509">
    <property type="entry name" value="Epimerase_deHydtase"/>
</dbReference>
<proteinExistence type="predicted"/>
<dbReference type="AlphaFoldDB" id="A0A2S8GI77"/>
<dbReference type="Gene3D" id="3.40.50.720">
    <property type="entry name" value="NAD(P)-binding Rossmann-like Domain"/>
    <property type="match status" value="1"/>
</dbReference>
<dbReference type="PANTHER" id="PTHR48079">
    <property type="entry name" value="PROTEIN YEEZ"/>
    <property type="match status" value="1"/>
</dbReference>
<dbReference type="PANTHER" id="PTHR48079:SF6">
    <property type="entry name" value="NAD(P)-BINDING DOMAIN-CONTAINING PROTEIN-RELATED"/>
    <property type="match status" value="1"/>
</dbReference>
<gene>
    <name evidence="3" type="ORF">C5Y93_20995</name>
</gene>
<evidence type="ECO:0000256" key="1">
    <source>
        <dbReference type="SAM" id="MobiDB-lite"/>
    </source>
</evidence>
<accession>A0A2S8GI77</accession>
<sequence length="429" mass="47454">MFHPAQCCRRSPRLESQGEIRRPPERLGLRPRPLRRSLRPARSRWQSRNCSVSEEWELSSSGTATYASLFRAIRSLISGDITLTVLVTGATGLVGNNIVRRLLEEGRNVRAIVRPSYGTRPLEDLDIEIVLGDVCDIESLRHAMRDVDLVIHCAGYVHIGWTGMREAEEINIGGTRNVAIVAREAGAKLIHVSSADALGSGLRNQVADEETIFVENPPIPYVLTKIAAEDEVRRQIEQGLHAVIINPGFMLGPWDWKPSSGRMIVEVVKGKPPMAPRGGTTVVDVRDVTTGILAAVDKGRCGANYLLGGDNMTYYELWKHIAEIAGTFKPICRMGPLIAIGAGVVGDVWTKLTGNEGAVNSAALKMSGIYHYYSSRRAEEELGYRYRPAREAIIVAYNWFQQYGYLDQAPLPAKRAKKQSSVMRKAHSQ</sequence>
<dbReference type="EMBL" id="PUHZ01000021">
    <property type="protein sequence ID" value="PQO44021.1"/>
    <property type="molecule type" value="Genomic_DNA"/>
</dbReference>
<organism evidence="3 4">
    <name type="scientific">Blastopirellula marina</name>
    <dbReference type="NCBI Taxonomy" id="124"/>
    <lineage>
        <taxon>Bacteria</taxon>
        <taxon>Pseudomonadati</taxon>
        <taxon>Planctomycetota</taxon>
        <taxon>Planctomycetia</taxon>
        <taxon>Pirellulales</taxon>
        <taxon>Pirellulaceae</taxon>
        <taxon>Blastopirellula</taxon>
    </lineage>
</organism>
<dbReference type="GO" id="GO:0005737">
    <property type="term" value="C:cytoplasm"/>
    <property type="evidence" value="ECO:0007669"/>
    <property type="project" value="TreeGrafter"/>
</dbReference>
<dbReference type="Pfam" id="PF01370">
    <property type="entry name" value="Epimerase"/>
    <property type="match status" value="1"/>
</dbReference>
<dbReference type="InterPro" id="IPR036291">
    <property type="entry name" value="NAD(P)-bd_dom_sf"/>
</dbReference>
<evidence type="ECO:0000259" key="2">
    <source>
        <dbReference type="Pfam" id="PF01370"/>
    </source>
</evidence>
<dbReference type="InterPro" id="IPR051783">
    <property type="entry name" value="NAD(P)-dependent_oxidoreduct"/>
</dbReference>
<dbReference type="GO" id="GO:0004029">
    <property type="term" value="F:aldehyde dehydrogenase (NAD+) activity"/>
    <property type="evidence" value="ECO:0007669"/>
    <property type="project" value="TreeGrafter"/>
</dbReference>
<feature type="compositionally biased region" description="Basic and acidic residues" evidence="1">
    <location>
        <begin position="12"/>
        <end position="28"/>
    </location>
</feature>
<evidence type="ECO:0000313" key="4">
    <source>
        <dbReference type="Proteomes" id="UP000237819"/>
    </source>
</evidence>
<feature type="domain" description="NAD-dependent epimerase/dehydratase" evidence="2">
    <location>
        <begin position="85"/>
        <end position="308"/>
    </location>
</feature>
<protein>
    <submittedName>
        <fullName evidence="3">HpnA protein</fullName>
    </submittedName>
</protein>
<evidence type="ECO:0000313" key="3">
    <source>
        <dbReference type="EMBL" id="PQO44021.1"/>
    </source>
</evidence>
<dbReference type="SUPFAM" id="SSF51735">
    <property type="entry name" value="NAD(P)-binding Rossmann-fold domains"/>
    <property type="match status" value="1"/>
</dbReference>
<name>A0A2S8GI77_9BACT</name>
<dbReference type="Proteomes" id="UP000237819">
    <property type="component" value="Unassembled WGS sequence"/>
</dbReference>
<feature type="region of interest" description="Disordered" evidence="1">
    <location>
        <begin position="10"/>
        <end position="33"/>
    </location>
</feature>
<comment type="caution">
    <text evidence="3">The sequence shown here is derived from an EMBL/GenBank/DDBJ whole genome shotgun (WGS) entry which is preliminary data.</text>
</comment>